<reference evidence="8" key="2">
    <citation type="submission" date="2023-06" db="EMBL/GenBank/DDBJ databases">
        <authorList>
            <person name="Ma L."/>
            <person name="Liu K.-W."/>
            <person name="Li Z."/>
            <person name="Hsiao Y.-Y."/>
            <person name="Qi Y."/>
            <person name="Fu T."/>
            <person name="Tang G."/>
            <person name="Zhang D."/>
            <person name="Sun W.-H."/>
            <person name="Liu D.-K."/>
            <person name="Li Y."/>
            <person name="Chen G.-Z."/>
            <person name="Liu X.-D."/>
            <person name="Liao X.-Y."/>
            <person name="Jiang Y.-T."/>
            <person name="Yu X."/>
            <person name="Hao Y."/>
            <person name="Huang J."/>
            <person name="Zhao X.-W."/>
            <person name="Ke S."/>
            <person name="Chen Y.-Y."/>
            <person name="Wu W.-L."/>
            <person name="Hsu J.-L."/>
            <person name="Lin Y.-F."/>
            <person name="Huang M.-D."/>
            <person name="Li C.-Y."/>
            <person name="Huang L."/>
            <person name="Wang Z.-W."/>
            <person name="Zhao X."/>
            <person name="Zhong W.-Y."/>
            <person name="Peng D.-H."/>
            <person name="Ahmad S."/>
            <person name="Lan S."/>
            <person name="Zhang J.-S."/>
            <person name="Tsai W.-C."/>
            <person name="Van De Peer Y."/>
            <person name="Liu Z.-J."/>
        </authorList>
    </citation>
    <scope>NUCLEOTIDE SEQUENCE</scope>
    <source>
        <strain evidence="8">SCP</strain>
        <tissue evidence="8">Leaves</tissue>
    </source>
</reference>
<evidence type="ECO:0000256" key="3">
    <source>
        <dbReference type="ARBA" id="ARBA00022692"/>
    </source>
</evidence>
<dbReference type="SUPFAM" id="SSF81338">
    <property type="entry name" value="Aquaporin-like"/>
    <property type="match status" value="1"/>
</dbReference>
<feature type="transmembrane region" description="Helical" evidence="7">
    <location>
        <begin position="116"/>
        <end position="135"/>
    </location>
</feature>
<dbReference type="Pfam" id="PF00230">
    <property type="entry name" value="MIP"/>
    <property type="match status" value="1"/>
</dbReference>
<dbReference type="InterPro" id="IPR023271">
    <property type="entry name" value="Aquaporin-like"/>
</dbReference>
<keyword evidence="2 6" id="KW-0813">Transport</keyword>
<feature type="transmembrane region" description="Helical" evidence="7">
    <location>
        <begin position="82"/>
        <end position="104"/>
    </location>
</feature>
<dbReference type="Proteomes" id="UP001179952">
    <property type="component" value="Unassembled WGS sequence"/>
</dbReference>
<name>A0AAV9A0B3_ACOGR</name>
<dbReference type="AlphaFoldDB" id="A0AAV9A0B3"/>
<keyword evidence="3 6" id="KW-0812">Transmembrane</keyword>
<accession>A0AAV9A0B3</accession>
<protein>
    <submittedName>
        <fullName evidence="8">Aquaporin NIP7-1</fullName>
    </submittedName>
</protein>
<dbReference type="EMBL" id="JAUJYN010000055">
    <property type="protein sequence ID" value="KAK1257210.1"/>
    <property type="molecule type" value="Genomic_DNA"/>
</dbReference>
<organism evidence="8 9">
    <name type="scientific">Acorus gramineus</name>
    <name type="common">Dwarf sweet flag</name>
    <dbReference type="NCBI Taxonomy" id="55184"/>
    <lineage>
        <taxon>Eukaryota</taxon>
        <taxon>Viridiplantae</taxon>
        <taxon>Streptophyta</taxon>
        <taxon>Embryophyta</taxon>
        <taxon>Tracheophyta</taxon>
        <taxon>Spermatophyta</taxon>
        <taxon>Magnoliopsida</taxon>
        <taxon>Liliopsida</taxon>
        <taxon>Acoraceae</taxon>
        <taxon>Acorus</taxon>
    </lineage>
</organism>
<feature type="transmembrane region" description="Helical" evidence="7">
    <location>
        <begin position="6"/>
        <end position="24"/>
    </location>
</feature>
<evidence type="ECO:0000313" key="8">
    <source>
        <dbReference type="EMBL" id="KAK1257210.1"/>
    </source>
</evidence>
<keyword evidence="4 7" id="KW-1133">Transmembrane helix</keyword>
<reference evidence="8" key="1">
    <citation type="journal article" date="2023" name="Nat. Commun.">
        <title>Diploid and tetraploid genomes of Acorus and the evolution of monocots.</title>
        <authorList>
            <person name="Ma L."/>
            <person name="Liu K.W."/>
            <person name="Li Z."/>
            <person name="Hsiao Y.Y."/>
            <person name="Qi Y."/>
            <person name="Fu T."/>
            <person name="Tang G.D."/>
            <person name="Zhang D."/>
            <person name="Sun W.H."/>
            <person name="Liu D.K."/>
            <person name="Li Y."/>
            <person name="Chen G.Z."/>
            <person name="Liu X.D."/>
            <person name="Liao X.Y."/>
            <person name="Jiang Y.T."/>
            <person name="Yu X."/>
            <person name="Hao Y."/>
            <person name="Huang J."/>
            <person name="Zhao X.W."/>
            <person name="Ke S."/>
            <person name="Chen Y.Y."/>
            <person name="Wu W.L."/>
            <person name="Hsu J.L."/>
            <person name="Lin Y.F."/>
            <person name="Huang M.D."/>
            <person name="Li C.Y."/>
            <person name="Huang L."/>
            <person name="Wang Z.W."/>
            <person name="Zhao X."/>
            <person name="Zhong W.Y."/>
            <person name="Peng D.H."/>
            <person name="Ahmad S."/>
            <person name="Lan S."/>
            <person name="Zhang J.S."/>
            <person name="Tsai W.C."/>
            <person name="Van de Peer Y."/>
            <person name="Liu Z.J."/>
        </authorList>
    </citation>
    <scope>NUCLEOTIDE SEQUENCE</scope>
    <source>
        <strain evidence="8">SCP</strain>
    </source>
</reference>
<keyword evidence="9" id="KW-1185">Reference proteome</keyword>
<sequence>MEYALTGGFSIIVIMFCIGYISGAHINPSITIALATVGQFPWCKVPFYVGVQLGASVLAAYVGKIVYDMPCDLAVTEPLGGIMRAFIAEFIATLFIMFLVSAIISNIHSIGWSSAFGFGAAVSLAVLITGPVSGGSLNPARSFGPAIISERFEDLWLYFVAPTVGSIVGAFLFRLLQLEQQTFYSLSANSSPTAQSVSELRA</sequence>
<dbReference type="PANTHER" id="PTHR45724">
    <property type="entry name" value="AQUAPORIN NIP2-1"/>
    <property type="match status" value="1"/>
</dbReference>
<evidence type="ECO:0000313" key="9">
    <source>
        <dbReference type="Proteomes" id="UP001179952"/>
    </source>
</evidence>
<dbReference type="GO" id="GO:0015267">
    <property type="term" value="F:channel activity"/>
    <property type="evidence" value="ECO:0007669"/>
    <property type="project" value="InterPro"/>
</dbReference>
<evidence type="ECO:0000256" key="6">
    <source>
        <dbReference type="RuleBase" id="RU000477"/>
    </source>
</evidence>
<evidence type="ECO:0000256" key="1">
    <source>
        <dbReference type="ARBA" id="ARBA00004141"/>
    </source>
</evidence>
<comment type="similarity">
    <text evidence="6">Belongs to the MIP/aquaporin (TC 1.A.8) family.</text>
</comment>
<comment type="caution">
    <text evidence="8">The sequence shown here is derived from an EMBL/GenBank/DDBJ whole genome shotgun (WGS) entry which is preliminary data.</text>
</comment>
<gene>
    <name evidence="8" type="ORF">QJS04_geneDACA022586</name>
</gene>
<dbReference type="PRINTS" id="PR00783">
    <property type="entry name" value="MINTRINSICP"/>
</dbReference>
<comment type="subcellular location">
    <subcellularLocation>
        <location evidence="1">Membrane</location>
        <topology evidence="1">Multi-pass membrane protein</topology>
    </subcellularLocation>
</comment>
<evidence type="ECO:0000256" key="7">
    <source>
        <dbReference type="SAM" id="Phobius"/>
    </source>
</evidence>
<dbReference type="InterPro" id="IPR000425">
    <property type="entry name" value="MIP"/>
</dbReference>
<dbReference type="Gene3D" id="1.20.1080.10">
    <property type="entry name" value="Glycerol uptake facilitator protein"/>
    <property type="match status" value="1"/>
</dbReference>
<dbReference type="PANTHER" id="PTHR45724:SF26">
    <property type="entry name" value="AQUAPORIN NIP7-1-RELATED"/>
    <property type="match status" value="1"/>
</dbReference>
<feature type="transmembrane region" description="Helical" evidence="7">
    <location>
        <begin position="45"/>
        <end position="62"/>
    </location>
</feature>
<evidence type="ECO:0000256" key="2">
    <source>
        <dbReference type="ARBA" id="ARBA00022448"/>
    </source>
</evidence>
<proteinExistence type="inferred from homology"/>
<dbReference type="GO" id="GO:0016020">
    <property type="term" value="C:membrane"/>
    <property type="evidence" value="ECO:0007669"/>
    <property type="project" value="UniProtKB-SubCell"/>
</dbReference>
<dbReference type="InterPro" id="IPR034294">
    <property type="entry name" value="Aquaporin_transptr"/>
</dbReference>
<evidence type="ECO:0000256" key="4">
    <source>
        <dbReference type="ARBA" id="ARBA00022989"/>
    </source>
</evidence>
<dbReference type="InterPro" id="IPR022357">
    <property type="entry name" value="MIP_CS"/>
</dbReference>
<feature type="transmembrane region" description="Helical" evidence="7">
    <location>
        <begin position="155"/>
        <end position="176"/>
    </location>
</feature>
<keyword evidence="5 7" id="KW-0472">Membrane</keyword>
<dbReference type="PROSITE" id="PS00221">
    <property type="entry name" value="MIP"/>
    <property type="match status" value="1"/>
</dbReference>
<evidence type="ECO:0000256" key="5">
    <source>
        <dbReference type="ARBA" id="ARBA00023136"/>
    </source>
</evidence>